<protein>
    <submittedName>
        <fullName evidence="1">Uncharacterized protein</fullName>
    </submittedName>
</protein>
<dbReference type="EMBL" id="VSRR010000241">
    <property type="protein sequence ID" value="MPC12852.1"/>
    <property type="molecule type" value="Genomic_DNA"/>
</dbReference>
<sequence length="76" mass="8653">MPDFLPRVYKDSPPVCSAHGREEEDSMRIYSKLSSRKHEVGLSTVSNPAFRNEGERFPSLAALFPPGDERHAWLHD</sequence>
<comment type="caution">
    <text evidence="1">The sequence shown here is derived from an EMBL/GenBank/DDBJ whole genome shotgun (WGS) entry which is preliminary data.</text>
</comment>
<evidence type="ECO:0000313" key="1">
    <source>
        <dbReference type="EMBL" id="MPC12852.1"/>
    </source>
</evidence>
<proteinExistence type="predicted"/>
<keyword evidence="2" id="KW-1185">Reference proteome</keyword>
<accession>A0A5B7CT19</accession>
<name>A0A5B7CT19_PORTR</name>
<dbReference type="AlphaFoldDB" id="A0A5B7CT19"/>
<evidence type="ECO:0000313" key="2">
    <source>
        <dbReference type="Proteomes" id="UP000324222"/>
    </source>
</evidence>
<reference evidence="1 2" key="1">
    <citation type="submission" date="2019-05" db="EMBL/GenBank/DDBJ databases">
        <title>Another draft genome of Portunus trituberculatus and its Hox gene families provides insights of decapod evolution.</title>
        <authorList>
            <person name="Jeong J.-H."/>
            <person name="Song I."/>
            <person name="Kim S."/>
            <person name="Choi T."/>
            <person name="Kim D."/>
            <person name="Ryu S."/>
            <person name="Kim W."/>
        </authorList>
    </citation>
    <scope>NUCLEOTIDE SEQUENCE [LARGE SCALE GENOMIC DNA]</scope>
    <source>
        <tissue evidence="1">Muscle</tissue>
    </source>
</reference>
<gene>
    <name evidence="1" type="ORF">E2C01_005566</name>
</gene>
<dbReference type="Proteomes" id="UP000324222">
    <property type="component" value="Unassembled WGS sequence"/>
</dbReference>
<organism evidence="1 2">
    <name type="scientific">Portunus trituberculatus</name>
    <name type="common">Swimming crab</name>
    <name type="synonym">Neptunus trituberculatus</name>
    <dbReference type="NCBI Taxonomy" id="210409"/>
    <lineage>
        <taxon>Eukaryota</taxon>
        <taxon>Metazoa</taxon>
        <taxon>Ecdysozoa</taxon>
        <taxon>Arthropoda</taxon>
        <taxon>Crustacea</taxon>
        <taxon>Multicrustacea</taxon>
        <taxon>Malacostraca</taxon>
        <taxon>Eumalacostraca</taxon>
        <taxon>Eucarida</taxon>
        <taxon>Decapoda</taxon>
        <taxon>Pleocyemata</taxon>
        <taxon>Brachyura</taxon>
        <taxon>Eubrachyura</taxon>
        <taxon>Portunoidea</taxon>
        <taxon>Portunidae</taxon>
        <taxon>Portuninae</taxon>
        <taxon>Portunus</taxon>
    </lineage>
</organism>